<reference evidence="5" key="1">
    <citation type="submission" date="2023-03" db="EMBL/GenBank/DDBJ databases">
        <title>Complete genome of Cladonia borealis.</title>
        <authorList>
            <person name="Park H."/>
        </authorList>
    </citation>
    <scope>NUCLEOTIDE SEQUENCE</scope>
    <source>
        <strain evidence="5">ANT050790</strain>
    </source>
</reference>
<evidence type="ECO:0000256" key="4">
    <source>
        <dbReference type="SAM" id="MobiDB-lite"/>
    </source>
</evidence>
<dbReference type="AlphaFoldDB" id="A0AA39R3V7"/>
<evidence type="ECO:0000256" key="2">
    <source>
        <dbReference type="ARBA" id="ARBA00022679"/>
    </source>
</evidence>
<dbReference type="GO" id="GO:0008168">
    <property type="term" value="F:methyltransferase activity"/>
    <property type="evidence" value="ECO:0007669"/>
    <property type="project" value="UniProtKB-UniRule"/>
</dbReference>
<protein>
    <recommendedName>
        <fullName evidence="7">U6 small nuclear RNA (adenine-(43)-N(6))-methyltransferase</fullName>
    </recommendedName>
</protein>
<feature type="binding site" evidence="3">
    <location>
        <position position="105"/>
    </location>
    <ligand>
        <name>S-adenosyl-L-methionine</name>
        <dbReference type="ChEBI" id="CHEBI:59789"/>
    </ligand>
</feature>
<evidence type="ECO:0000256" key="1">
    <source>
        <dbReference type="ARBA" id="ARBA00022603"/>
    </source>
</evidence>
<name>A0AA39R3V7_9LECA</name>
<dbReference type="GO" id="GO:0005634">
    <property type="term" value="C:nucleus"/>
    <property type="evidence" value="ECO:0007669"/>
    <property type="project" value="TreeGrafter"/>
</dbReference>
<evidence type="ECO:0000313" key="5">
    <source>
        <dbReference type="EMBL" id="KAK0513586.1"/>
    </source>
</evidence>
<keyword evidence="2" id="KW-0808">Transferase</keyword>
<dbReference type="Gene3D" id="3.40.50.150">
    <property type="entry name" value="Vaccinia Virus protein VP39"/>
    <property type="match status" value="1"/>
</dbReference>
<sequence>MPDRNIYKDELDFAVLALQSPPFNKYLKSNGQLDFSNPEAVQQLTKSLLERDFGLKLELPNDRLCPPVPNRFNYILWIQDLLDTTSDSYTDQYDPEREVIGLDIGTGSSCIYPLLGCSQRPKWKFVATDVDEKNIEYARSNVIRNNLKPRIRPLRTKPTDPLIPLDALGLESIDFTMCNPPFYTSTADLLSSAAAKSRPPHSACTGADVEMVTVGGEVAFVSRMIDESKLLGERCQWYTSMLGKYTSVETIVERLVAVGIHNWAVKDLIQGNKTRRWSVAWSWGSMRPSQSVARGTSTLPKHLLPFPSESTFTVNDTSVDSCARSMSETLHSLDVKFRYRPILGTGLGFADGNVWSRAARRKKQQVRHDSTNHVASDNESDDSEPVFGFKVQLNYSEKGSVVLVRWIQGRDSVLFESFCGMLKRELTRA</sequence>
<evidence type="ECO:0008006" key="7">
    <source>
        <dbReference type="Google" id="ProtNLM"/>
    </source>
</evidence>
<keyword evidence="1" id="KW-0489">Methyltransferase</keyword>
<feature type="binding site" evidence="3">
    <location>
        <position position="179"/>
    </location>
    <ligand>
        <name>S-adenosyl-L-methionine</name>
        <dbReference type="ChEBI" id="CHEBI:59789"/>
    </ligand>
</feature>
<dbReference type="Proteomes" id="UP001166286">
    <property type="component" value="Unassembled WGS sequence"/>
</dbReference>
<dbReference type="EMBL" id="JAFEKC020000007">
    <property type="protein sequence ID" value="KAK0513586.1"/>
    <property type="molecule type" value="Genomic_DNA"/>
</dbReference>
<proteinExistence type="predicted"/>
<dbReference type="Pfam" id="PF05971">
    <property type="entry name" value="Methyltransf_10"/>
    <property type="match status" value="1"/>
</dbReference>
<gene>
    <name evidence="5" type="ORF">JMJ35_003950</name>
</gene>
<accession>A0AA39R3V7</accession>
<dbReference type="SUPFAM" id="SSF53335">
    <property type="entry name" value="S-adenosyl-L-methionine-dependent methyltransferases"/>
    <property type="match status" value="1"/>
</dbReference>
<dbReference type="PANTHER" id="PTHR13393">
    <property type="entry name" value="SAM-DEPENDENT METHYLTRANSFERASE"/>
    <property type="match status" value="1"/>
</dbReference>
<evidence type="ECO:0000313" key="6">
    <source>
        <dbReference type="Proteomes" id="UP001166286"/>
    </source>
</evidence>
<feature type="region of interest" description="Disordered" evidence="4">
    <location>
        <begin position="361"/>
        <end position="383"/>
    </location>
</feature>
<dbReference type="GO" id="GO:0070475">
    <property type="term" value="P:rRNA base methylation"/>
    <property type="evidence" value="ECO:0007669"/>
    <property type="project" value="TreeGrafter"/>
</dbReference>
<organism evidence="5 6">
    <name type="scientific">Cladonia borealis</name>
    <dbReference type="NCBI Taxonomy" id="184061"/>
    <lineage>
        <taxon>Eukaryota</taxon>
        <taxon>Fungi</taxon>
        <taxon>Dikarya</taxon>
        <taxon>Ascomycota</taxon>
        <taxon>Pezizomycotina</taxon>
        <taxon>Lecanoromycetes</taxon>
        <taxon>OSLEUM clade</taxon>
        <taxon>Lecanoromycetidae</taxon>
        <taxon>Lecanorales</taxon>
        <taxon>Lecanorineae</taxon>
        <taxon>Cladoniaceae</taxon>
        <taxon>Cladonia</taxon>
    </lineage>
</organism>
<feature type="binding site" evidence="3">
    <location>
        <position position="129"/>
    </location>
    <ligand>
        <name>S-adenosyl-L-methionine</name>
        <dbReference type="ChEBI" id="CHEBI:59789"/>
    </ligand>
</feature>
<evidence type="ECO:0000256" key="3">
    <source>
        <dbReference type="PIRSR" id="PIRSR037350-1"/>
    </source>
</evidence>
<dbReference type="InterPro" id="IPR010286">
    <property type="entry name" value="METTL16/RlmF"/>
</dbReference>
<dbReference type="InterPro" id="IPR029063">
    <property type="entry name" value="SAM-dependent_MTases_sf"/>
</dbReference>
<dbReference type="PANTHER" id="PTHR13393:SF0">
    <property type="entry name" value="RNA N6-ADENOSINE-METHYLTRANSFERASE METTL16"/>
    <property type="match status" value="1"/>
</dbReference>
<comment type="caution">
    <text evidence="5">The sequence shown here is derived from an EMBL/GenBank/DDBJ whole genome shotgun (WGS) entry which is preliminary data.</text>
</comment>
<keyword evidence="6" id="KW-1185">Reference proteome</keyword>
<feature type="binding site" evidence="3">
    <location>
        <position position="71"/>
    </location>
    <ligand>
        <name>S-adenosyl-L-methionine</name>
        <dbReference type="ChEBI" id="CHEBI:59789"/>
    </ligand>
</feature>
<keyword evidence="3" id="KW-0949">S-adenosyl-L-methionine</keyword>